<dbReference type="Proteomes" id="UP000800235">
    <property type="component" value="Unassembled WGS sequence"/>
</dbReference>
<protein>
    <submittedName>
        <fullName evidence="2">Pex19-domain-containing protein</fullName>
    </submittedName>
</protein>
<dbReference type="PANTHER" id="PTHR12774">
    <property type="entry name" value="PEROXISOMAL BIOGENESIS FACTOR 19"/>
    <property type="match status" value="1"/>
</dbReference>
<feature type="region of interest" description="Disordered" evidence="1">
    <location>
        <begin position="1"/>
        <end position="100"/>
    </location>
</feature>
<organism evidence="2 3">
    <name type="scientific">Tothia fuscella</name>
    <dbReference type="NCBI Taxonomy" id="1048955"/>
    <lineage>
        <taxon>Eukaryota</taxon>
        <taxon>Fungi</taxon>
        <taxon>Dikarya</taxon>
        <taxon>Ascomycota</taxon>
        <taxon>Pezizomycotina</taxon>
        <taxon>Dothideomycetes</taxon>
        <taxon>Pleosporomycetidae</taxon>
        <taxon>Venturiales</taxon>
        <taxon>Cylindrosympodiaceae</taxon>
        <taxon>Tothia</taxon>
    </lineage>
</organism>
<comment type="caution">
    <text evidence="2">The sequence shown here is derived from an EMBL/GenBank/DDBJ whole genome shotgun (WGS) entry which is preliminary data.</text>
</comment>
<evidence type="ECO:0000256" key="1">
    <source>
        <dbReference type="SAM" id="MobiDB-lite"/>
    </source>
</evidence>
<sequence>METKSEKTPGSIPKAESKAPEPEPEATPPAPEEAPDPDEDDLSDLDDVLDEFTPAKETSKPTPTSSGPGRPSTLPSDTTTSKSAPTDPTSATLPDDDEFARSLQAGMAELLGELESSPEMQKQFEELVKELGDGVAAVNLAEPSEVSAIGGGGSGSGVSRGVEDGTTVGESGSSKAEASFQETIRATMERMSASNTAATSATQAPTSGATTEDDFLAAMLREMEAGGGGGGAGAGGPGGGAGGDEDFSKMLLGMMEQLTNKDILYEPMKELHDKFPEWLVVNRARTDKGDLERYEEQQRLVGEIVGKFEEKGYADDKVEYREFIVDKMQKMQAAGSPPPDLVGDMNAAQEAMGEMDAGCPQQ</sequence>
<evidence type="ECO:0000313" key="3">
    <source>
        <dbReference type="Proteomes" id="UP000800235"/>
    </source>
</evidence>
<dbReference type="EMBL" id="MU007037">
    <property type="protein sequence ID" value="KAF2430703.1"/>
    <property type="molecule type" value="Genomic_DNA"/>
</dbReference>
<feature type="region of interest" description="Disordered" evidence="1">
    <location>
        <begin position="147"/>
        <end position="180"/>
    </location>
</feature>
<dbReference type="InterPro" id="IPR038322">
    <property type="entry name" value="Pex19_C_sf"/>
</dbReference>
<gene>
    <name evidence="2" type="ORF">EJ08DRAFT_588693</name>
</gene>
<accession>A0A9P4TZA6</accession>
<dbReference type="AlphaFoldDB" id="A0A9P4TZA6"/>
<dbReference type="Gene3D" id="1.20.120.900">
    <property type="entry name" value="Pex19, mPTS binding domain"/>
    <property type="match status" value="1"/>
</dbReference>
<feature type="compositionally biased region" description="Polar residues" evidence="1">
    <location>
        <begin position="168"/>
        <end position="180"/>
    </location>
</feature>
<dbReference type="GO" id="GO:0045046">
    <property type="term" value="P:protein import into peroxisome membrane"/>
    <property type="evidence" value="ECO:0007669"/>
    <property type="project" value="TreeGrafter"/>
</dbReference>
<proteinExistence type="predicted"/>
<dbReference type="GO" id="GO:0005778">
    <property type="term" value="C:peroxisomal membrane"/>
    <property type="evidence" value="ECO:0007669"/>
    <property type="project" value="TreeGrafter"/>
</dbReference>
<reference evidence="2" key="1">
    <citation type="journal article" date="2020" name="Stud. Mycol.">
        <title>101 Dothideomycetes genomes: a test case for predicting lifestyles and emergence of pathogens.</title>
        <authorList>
            <person name="Haridas S."/>
            <person name="Albert R."/>
            <person name="Binder M."/>
            <person name="Bloem J."/>
            <person name="Labutti K."/>
            <person name="Salamov A."/>
            <person name="Andreopoulos B."/>
            <person name="Baker S."/>
            <person name="Barry K."/>
            <person name="Bills G."/>
            <person name="Bluhm B."/>
            <person name="Cannon C."/>
            <person name="Castanera R."/>
            <person name="Culley D."/>
            <person name="Daum C."/>
            <person name="Ezra D."/>
            <person name="Gonzalez J."/>
            <person name="Henrissat B."/>
            <person name="Kuo A."/>
            <person name="Liang C."/>
            <person name="Lipzen A."/>
            <person name="Lutzoni F."/>
            <person name="Magnuson J."/>
            <person name="Mondo S."/>
            <person name="Nolan M."/>
            <person name="Ohm R."/>
            <person name="Pangilinan J."/>
            <person name="Park H.-J."/>
            <person name="Ramirez L."/>
            <person name="Alfaro M."/>
            <person name="Sun H."/>
            <person name="Tritt A."/>
            <person name="Yoshinaga Y."/>
            <person name="Zwiers L.-H."/>
            <person name="Turgeon B."/>
            <person name="Goodwin S."/>
            <person name="Spatafora J."/>
            <person name="Crous P."/>
            <person name="Grigoriev I."/>
        </authorList>
    </citation>
    <scope>NUCLEOTIDE SEQUENCE</scope>
    <source>
        <strain evidence="2">CBS 130266</strain>
    </source>
</reference>
<feature type="compositionally biased region" description="Polar residues" evidence="1">
    <location>
        <begin position="77"/>
        <end position="92"/>
    </location>
</feature>
<feature type="compositionally biased region" description="Acidic residues" evidence="1">
    <location>
        <begin position="33"/>
        <end position="50"/>
    </location>
</feature>
<dbReference type="OrthoDB" id="21292at2759"/>
<feature type="compositionally biased region" description="Gly residues" evidence="1">
    <location>
        <begin position="149"/>
        <end position="158"/>
    </location>
</feature>
<name>A0A9P4TZA6_9PEZI</name>
<dbReference type="InterPro" id="IPR006708">
    <property type="entry name" value="Pex19"/>
</dbReference>
<keyword evidence="3" id="KW-1185">Reference proteome</keyword>
<evidence type="ECO:0000313" key="2">
    <source>
        <dbReference type="EMBL" id="KAF2430703.1"/>
    </source>
</evidence>
<feature type="compositionally biased region" description="Low complexity" evidence="1">
    <location>
        <begin position="60"/>
        <end position="76"/>
    </location>
</feature>
<dbReference type="PANTHER" id="PTHR12774:SF2">
    <property type="entry name" value="PEROXISOMAL BIOGENESIS FACTOR 19"/>
    <property type="match status" value="1"/>
</dbReference>
<dbReference type="Pfam" id="PF04614">
    <property type="entry name" value="Pex19"/>
    <property type="match status" value="1"/>
</dbReference>
<dbReference type="GO" id="GO:0033328">
    <property type="term" value="F:peroxisome membrane targeting sequence binding"/>
    <property type="evidence" value="ECO:0007669"/>
    <property type="project" value="TreeGrafter"/>
</dbReference>